<keyword evidence="3" id="KW-1185">Reference proteome</keyword>
<name>D8SS45_SELML</name>
<gene>
    <name evidence="2" type="ORF">SELMODRAFT_425134</name>
</gene>
<sequence>MAAVVNMNMHRRFAKAREKSPVPPFWEAVRQVPKEDGEADGDEMEAEEEAQDSYFDDANATDVDKDGGSQTGIRKPSVAKRTDARDKARELCKYLDHQKLQVSVKELADLMWWTGFVPSLVYRYLFGDMEQVSIRIHAKARELAGQIFCELAEKSAGRKCFWHVVRHGDMKKGGDVYDEVVSTFGGFSSALKAVDGHCDVLKGRVPRREEDSCVDCSEYQCYFGEEELHDWFQCSVCKCWVHRRCAGERWSSRRKTFKASVNKRGCCEQHSSENNS</sequence>
<organism evidence="3">
    <name type="scientific">Selaginella moellendorffii</name>
    <name type="common">Spikemoss</name>
    <dbReference type="NCBI Taxonomy" id="88036"/>
    <lineage>
        <taxon>Eukaryota</taxon>
        <taxon>Viridiplantae</taxon>
        <taxon>Streptophyta</taxon>
        <taxon>Embryophyta</taxon>
        <taxon>Tracheophyta</taxon>
        <taxon>Lycopodiopsida</taxon>
        <taxon>Selaginellales</taxon>
        <taxon>Selaginellaceae</taxon>
        <taxon>Selaginella</taxon>
    </lineage>
</organism>
<dbReference type="KEGG" id="smo:SELMODRAFT_425134"/>
<dbReference type="EMBL" id="GL377637">
    <property type="protein sequence ID" value="EFJ12677.1"/>
    <property type="molecule type" value="Genomic_DNA"/>
</dbReference>
<dbReference type="Proteomes" id="UP000001514">
    <property type="component" value="Unassembled WGS sequence"/>
</dbReference>
<dbReference type="AlphaFoldDB" id="D8SS45"/>
<feature type="region of interest" description="Disordered" evidence="1">
    <location>
        <begin position="24"/>
        <end position="82"/>
    </location>
</feature>
<evidence type="ECO:0000313" key="2">
    <source>
        <dbReference type="EMBL" id="EFJ12677.1"/>
    </source>
</evidence>
<accession>D8SS45</accession>
<feature type="compositionally biased region" description="Acidic residues" evidence="1">
    <location>
        <begin position="37"/>
        <end position="55"/>
    </location>
</feature>
<evidence type="ECO:0000313" key="3">
    <source>
        <dbReference type="Proteomes" id="UP000001514"/>
    </source>
</evidence>
<evidence type="ECO:0000256" key="1">
    <source>
        <dbReference type="SAM" id="MobiDB-lite"/>
    </source>
</evidence>
<dbReference type="HOGENOM" id="CLU_1009721_0_0_1"/>
<dbReference type="Gramene" id="EFJ12677">
    <property type="protein sequence ID" value="EFJ12677"/>
    <property type="gene ID" value="SELMODRAFT_425134"/>
</dbReference>
<proteinExistence type="predicted"/>
<protein>
    <submittedName>
        <fullName evidence="2">Uncharacterized protein</fullName>
    </submittedName>
</protein>
<reference evidence="2 3" key="1">
    <citation type="journal article" date="2011" name="Science">
        <title>The Selaginella genome identifies genetic changes associated with the evolution of vascular plants.</title>
        <authorList>
            <person name="Banks J.A."/>
            <person name="Nishiyama T."/>
            <person name="Hasebe M."/>
            <person name="Bowman J.L."/>
            <person name="Gribskov M."/>
            <person name="dePamphilis C."/>
            <person name="Albert V.A."/>
            <person name="Aono N."/>
            <person name="Aoyama T."/>
            <person name="Ambrose B.A."/>
            <person name="Ashton N.W."/>
            <person name="Axtell M.J."/>
            <person name="Barker E."/>
            <person name="Barker M.S."/>
            <person name="Bennetzen J.L."/>
            <person name="Bonawitz N.D."/>
            <person name="Chapple C."/>
            <person name="Cheng C."/>
            <person name="Correa L.G."/>
            <person name="Dacre M."/>
            <person name="DeBarry J."/>
            <person name="Dreyer I."/>
            <person name="Elias M."/>
            <person name="Engstrom E.M."/>
            <person name="Estelle M."/>
            <person name="Feng L."/>
            <person name="Finet C."/>
            <person name="Floyd S.K."/>
            <person name="Frommer W.B."/>
            <person name="Fujita T."/>
            <person name="Gramzow L."/>
            <person name="Gutensohn M."/>
            <person name="Harholt J."/>
            <person name="Hattori M."/>
            <person name="Heyl A."/>
            <person name="Hirai T."/>
            <person name="Hiwatashi Y."/>
            <person name="Ishikawa M."/>
            <person name="Iwata M."/>
            <person name="Karol K.G."/>
            <person name="Koehler B."/>
            <person name="Kolukisaoglu U."/>
            <person name="Kubo M."/>
            <person name="Kurata T."/>
            <person name="Lalonde S."/>
            <person name="Li K."/>
            <person name="Li Y."/>
            <person name="Litt A."/>
            <person name="Lyons E."/>
            <person name="Manning G."/>
            <person name="Maruyama T."/>
            <person name="Michael T.P."/>
            <person name="Mikami K."/>
            <person name="Miyazaki S."/>
            <person name="Morinaga S."/>
            <person name="Murata T."/>
            <person name="Mueller-Roeber B."/>
            <person name="Nelson D.R."/>
            <person name="Obara M."/>
            <person name="Oguri Y."/>
            <person name="Olmstead R.G."/>
            <person name="Onodera N."/>
            <person name="Petersen B.L."/>
            <person name="Pils B."/>
            <person name="Prigge M."/>
            <person name="Rensing S.A."/>
            <person name="Riano-Pachon D.M."/>
            <person name="Roberts A.W."/>
            <person name="Sato Y."/>
            <person name="Scheller H.V."/>
            <person name="Schulz B."/>
            <person name="Schulz C."/>
            <person name="Shakirov E.V."/>
            <person name="Shibagaki N."/>
            <person name="Shinohara N."/>
            <person name="Shippen D.E."/>
            <person name="Soerensen I."/>
            <person name="Sotooka R."/>
            <person name="Sugimoto N."/>
            <person name="Sugita M."/>
            <person name="Sumikawa N."/>
            <person name="Tanurdzic M."/>
            <person name="Theissen G."/>
            <person name="Ulvskov P."/>
            <person name="Wakazuki S."/>
            <person name="Weng J.K."/>
            <person name="Willats W.W."/>
            <person name="Wipf D."/>
            <person name="Wolf P.G."/>
            <person name="Yang L."/>
            <person name="Zimmer A.D."/>
            <person name="Zhu Q."/>
            <person name="Mitros T."/>
            <person name="Hellsten U."/>
            <person name="Loque D."/>
            <person name="Otillar R."/>
            <person name="Salamov A."/>
            <person name="Schmutz J."/>
            <person name="Shapiro H."/>
            <person name="Lindquist E."/>
            <person name="Lucas S."/>
            <person name="Rokhsar D."/>
            <person name="Grigoriev I.V."/>
        </authorList>
    </citation>
    <scope>NUCLEOTIDE SEQUENCE [LARGE SCALE GENOMIC DNA]</scope>
</reference>
<dbReference type="InParanoid" id="D8SS45"/>